<feature type="signal peptide" evidence="1">
    <location>
        <begin position="1"/>
        <end position="22"/>
    </location>
</feature>
<dbReference type="AlphaFoldDB" id="A0A327ME17"/>
<keyword evidence="1" id="KW-0732">Signal</keyword>
<evidence type="ECO:0000256" key="1">
    <source>
        <dbReference type="SAM" id="SignalP"/>
    </source>
</evidence>
<dbReference type="EMBL" id="QLIX01000001">
    <property type="protein sequence ID" value="RAI60889.1"/>
    <property type="molecule type" value="Genomic_DNA"/>
</dbReference>
<gene>
    <name evidence="2" type="ORF">DOO78_01805</name>
</gene>
<protein>
    <submittedName>
        <fullName evidence="2">Uncharacterized protein</fullName>
    </submittedName>
</protein>
<accession>A0A327ME17</accession>
<dbReference type="RefSeq" id="WP_111468001.1">
    <property type="nucleotide sequence ID" value="NZ_QLIX01000001.1"/>
</dbReference>
<evidence type="ECO:0000313" key="2">
    <source>
        <dbReference type="EMBL" id="RAI60889.1"/>
    </source>
</evidence>
<proteinExistence type="predicted"/>
<feature type="chain" id="PRO_5016422401" evidence="1">
    <location>
        <begin position="23"/>
        <end position="77"/>
    </location>
</feature>
<reference evidence="3" key="1">
    <citation type="submission" date="2018-06" db="EMBL/GenBank/DDBJ databases">
        <authorList>
            <person name="Khan S.A."/>
        </authorList>
    </citation>
    <scope>NUCLEOTIDE SEQUENCE [LARGE SCALE GENOMIC DNA]</scope>
    <source>
        <strain evidence="3">DB-1506</strain>
    </source>
</reference>
<dbReference type="OrthoDB" id="7284769at2"/>
<comment type="caution">
    <text evidence="2">The sequence shown here is derived from an EMBL/GenBank/DDBJ whole genome shotgun (WGS) entry which is preliminary data.</text>
</comment>
<organism evidence="2 3">
    <name type="scientific">Roseicella frigidaeris</name>
    <dbReference type="NCBI Taxonomy" id="2230885"/>
    <lineage>
        <taxon>Bacteria</taxon>
        <taxon>Pseudomonadati</taxon>
        <taxon>Pseudomonadota</taxon>
        <taxon>Alphaproteobacteria</taxon>
        <taxon>Acetobacterales</taxon>
        <taxon>Roseomonadaceae</taxon>
        <taxon>Roseicella</taxon>
    </lineage>
</organism>
<keyword evidence="3" id="KW-1185">Reference proteome</keyword>
<dbReference type="Proteomes" id="UP000249065">
    <property type="component" value="Unassembled WGS sequence"/>
</dbReference>
<name>A0A327ME17_9PROT</name>
<evidence type="ECO:0000313" key="3">
    <source>
        <dbReference type="Proteomes" id="UP000249065"/>
    </source>
</evidence>
<sequence>MRLLTLLAAAGTALMLAGAAIAATQARPDAPRMLGALSQFFECGDPAEAALLARDILDEAEFAATLDPSLLARMRIE</sequence>